<protein>
    <recommendedName>
        <fullName evidence="7">Velvet domain-containing protein</fullName>
    </recommendedName>
</protein>
<feature type="domain" description="Velvet" evidence="7">
    <location>
        <begin position="185"/>
        <end position="405"/>
    </location>
</feature>
<evidence type="ECO:0000259" key="7">
    <source>
        <dbReference type="PROSITE" id="PS51821"/>
    </source>
</evidence>
<gene>
    <name evidence="8" type="ORF">PV04_01192</name>
</gene>
<dbReference type="InterPro" id="IPR038491">
    <property type="entry name" value="Velvet_dom_sf"/>
</dbReference>
<evidence type="ECO:0000256" key="6">
    <source>
        <dbReference type="SAM" id="MobiDB-lite"/>
    </source>
</evidence>
<reference evidence="8 9" key="1">
    <citation type="submission" date="2015-01" db="EMBL/GenBank/DDBJ databases">
        <title>The Genome Sequence of Capronia semiimmersa CBS27337.</title>
        <authorList>
            <consortium name="The Broad Institute Genomics Platform"/>
            <person name="Cuomo C."/>
            <person name="de Hoog S."/>
            <person name="Gorbushina A."/>
            <person name="Stielow B."/>
            <person name="Teixiera M."/>
            <person name="Abouelleil A."/>
            <person name="Chapman S.B."/>
            <person name="Priest M."/>
            <person name="Young S.K."/>
            <person name="Wortman J."/>
            <person name="Nusbaum C."/>
            <person name="Birren B."/>
        </authorList>
    </citation>
    <scope>NUCLEOTIDE SEQUENCE [LARGE SCALE GENOMIC DNA]</scope>
    <source>
        <strain evidence="8 9">CBS 27337</strain>
    </source>
</reference>
<dbReference type="Gene3D" id="2.60.40.3960">
    <property type="entry name" value="Velvet domain"/>
    <property type="match status" value="1"/>
</dbReference>
<feature type="compositionally biased region" description="Pro residues" evidence="6">
    <location>
        <begin position="291"/>
        <end position="307"/>
    </location>
</feature>
<sequence length="436" mass="47702">MTTAIHSSSFAAAYVHGGQHYPRYFSLTTPESEGTAMQPNPGQRLTPVSTVNSYGQYRSSTSTAAVVASQPSPASPVPTLPPLSIPPHFRSVTDHIPEVEQVRSPLSQRSMQSTAAQSPVTKEPLHRRLSHETSPPGSAFVRSYERLQNYDLSTGSPAQNATAAATDTAPEPIPSSLPPIHPWGIDPSRISLHIRQQPRAVRAGPDGKDRRAIDPPPILQLLIADFDPDCAEDVAETQCPFWVVHCKLVGAYAPETDVSTQSCYNEYGRREVQRLLLGTTVAGPHHTQADPDPPTMPAHPTTKPPSPTARFLQGSTTNKRQPHEIPGAFFIFADISLRKAGEYRLLFTLMKMGCDALKPGSRLPFISVVVSDMFRAVNAKDFDQVHPSTPLVRGLLSSGAGFPLKLKKGTREGRRRRQSEAESEDDESVHHDPFYY</sequence>
<organism evidence="8 9">
    <name type="scientific">Phialophora macrospora</name>
    <dbReference type="NCBI Taxonomy" id="1851006"/>
    <lineage>
        <taxon>Eukaryota</taxon>
        <taxon>Fungi</taxon>
        <taxon>Dikarya</taxon>
        <taxon>Ascomycota</taxon>
        <taxon>Pezizomycotina</taxon>
        <taxon>Eurotiomycetes</taxon>
        <taxon>Chaetothyriomycetidae</taxon>
        <taxon>Chaetothyriales</taxon>
        <taxon>Herpotrichiellaceae</taxon>
        <taxon>Phialophora</taxon>
    </lineage>
</organism>
<feature type="compositionally biased region" description="Low complexity" evidence="6">
    <location>
        <begin position="154"/>
        <end position="170"/>
    </location>
</feature>
<dbReference type="EMBL" id="KN846956">
    <property type="protein sequence ID" value="KIW73042.1"/>
    <property type="molecule type" value="Genomic_DNA"/>
</dbReference>
<evidence type="ECO:0000256" key="4">
    <source>
        <dbReference type="ARBA" id="ARBA00023163"/>
    </source>
</evidence>
<dbReference type="Pfam" id="PF11754">
    <property type="entry name" value="Velvet"/>
    <property type="match status" value="1"/>
</dbReference>
<keyword evidence="2" id="KW-0749">Sporulation</keyword>
<name>A0A0D2D683_9EURO</name>
<keyword evidence="4" id="KW-0804">Transcription</keyword>
<feature type="region of interest" description="Disordered" evidence="6">
    <location>
        <begin position="103"/>
        <end position="139"/>
    </location>
</feature>
<feature type="region of interest" description="Disordered" evidence="6">
    <location>
        <begin position="284"/>
        <end position="319"/>
    </location>
</feature>
<dbReference type="GO" id="GO:0030435">
    <property type="term" value="P:sporulation resulting in formation of a cellular spore"/>
    <property type="evidence" value="ECO:0007669"/>
    <property type="project" value="UniProtKB-KW"/>
</dbReference>
<feature type="compositionally biased region" description="Pro residues" evidence="6">
    <location>
        <begin position="171"/>
        <end position="181"/>
    </location>
</feature>
<dbReference type="STRING" id="5601.A0A0D2D683"/>
<evidence type="ECO:0000256" key="2">
    <source>
        <dbReference type="ARBA" id="ARBA00022969"/>
    </source>
</evidence>
<dbReference type="PROSITE" id="PS51821">
    <property type="entry name" value="VELVET"/>
    <property type="match status" value="1"/>
</dbReference>
<dbReference type="EMBL" id="KN846956">
    <property type="protein sequence ID" value="KIW73041.1"/>
    <property type="molecule type" value="Genomic_DNA"/>
</dbReference>
<keyword evidence="9" id="KW-1185">Reference proteome</keyword>
<dbReference type="Proteomes" id="UP000054266">
    <property type="component" value="Unassembled WGS sequence"/>
</dbReference>
<evidence type="ECO:0000256" key="1">
    <source>
        <dbReference type="ARBA" id="ARBA00004123"/>
    </source>
</evidence>
<feature type="region of interest" description="Disordered" evidence="6">
    <location>
        <begin position="404"/>
        <end position="436"/>
    </location>
</feature>
<evidence type="ECO:0000313" key="9">
    <source>
        <dbReference type="Proteomes" id="UP000054266"/>
    </source>
</evidence>
<feature type="compositionally biased region" description="Polar residues" evidence="6">
    <location>
        <begin position="104"/>
        <end position="120"/>
    </location>
</feature>
<dbReference type="PANTHER" id="PTHR33572:SF17">
    <property type="entry name" value="SEXUAL DEVELOPMENT REGULATOR VELC"/>
    <property type="match status" value="1"/>
</dbReference>
<evidence type="ECO:0000256" key="3">
    <source>
        <dbReference type="ARBA" id="ARBA00023015"/>
    </source>
</evidence>
<evidence type="ECO:0000313" key="8">
    <source>
        <dbReference type="EMBL" id="KIW73041.1"/>
    </source>
</evidence>
<dbReference type="HOGENOM" id="CLU_050243_0_0_1"/>
<dbReference type="PANTHER" id="PTHR33572">
    <property type="entry name" value="SPORE DEVELOPMENT REGULATOR VOSA"/>
    <property type="match status" value="1"/>
</dbReference>
<dbReference type="EMBL" id="KN846956">
    <property type="protein sequence ID" value="KIW73043.1"/>
    <property type="molecule type" value="Genomic_DNA"/>
</dbReference>
<feature type="compositionally biased region" description="Basic residues" evidence="6">
    <location>
        <begin position="405"/>
        <end position="417"/>
    </location>
</feature>
<accession>A0A0D2D683</accession>
<evidence type="ECO:0000256" key="5">
    <source>
        <dbReference type="ARBA" id="ARBA00023242"/>
    </source>
</evidence>
<dbReference type="InterPro" id="IPR021740">
    <property type="entry name" value="Velvet"/>
</dbReference>
<feature type="compositionally biased region" description="Pro residues" evidence="6">
    <location>
        <begin position="73"/>
        <end position="85"/>
    </location>
</feature>
<keyword evidence="3" id="KW-0805">Transcription regulation</keyword>
<comment type="subcellular location">
    <subcellularLocation>
        <location evidence="1">Nucleus</location>
    </subcellularLocation>
</comment>
<dbReference type="AlphaFoldDB" id="A0A0D2D683"/>
<dbReference type="InterPro" id="IPR037525">
    <property type="entry name" value="Velvet_dom"/>
</dbReference>
<proteinExistence type="predicted"/>
<dbReference type="GO" id="GO:0005634">
    <property type="term" value="C:nucleus"/>
    <property type="evidence" value="ECO:0007669"/>
    <property type="project" value="UniProtKB-SubCell"/>
</dbReference>
<keyword evidence="5" id="KW-0539">Nucleus</keyword>
<feature type="region of interest" description="Disordered" evidence="6">
    <location>
        <begin position="152"/>
        <end position="181"/>
    </location>
</feature>
<feature type="region of interest" description="Disordered" evidence="6">
    <location>
        <begin position="69"/>
        <end position="90"/>
    </location>
</feature>